<reference evidence="1 2" key="1">
    <citation type="submission" date="2019-02" db="EMBL/GenBank/DDBJ databases">
        <title>Deep-cultivation of Planctomycetes and their phenomic and genomic characterization uncovers novel biology.</title>
        <authorList>
            <person name="Wiegand S."/>
            <person name="Jogler M."/>
            <person name="Boedeker C."/>
            <person name="Pinto D."/>
            <person name="Vollmers J."/>
            <person name="Rivas-Marin E."/>
            <person name="Kohn T."/>
            <person name="Peeters S.H."/>
            <person name="Heuer A."/>
            <person name="Rast P."/>
            <person name="Oberbeckmann S."/>
            <person name="Bunk B."/>
            <person name="Jeske O."/>
            <person name="Meyerdierks A."/>
            <person name="Storesund J.E."/>
            <person name="Kallscheuer N."/>
            <person name="Luecker S."/>
            <person name="Lage O.M."/>
            <person name="Pohl T."/>
            <person name="Merkel B.J."/>
            <person name="Hornburger P."/>
            <person name="Mueller R.-W."/>
            <person name="Bruemmer F."/>
            <person name="Labrenz M."/>
            <person name="Spormann A.M."/>
            <person name="Op den Camp H."/>
            <person name="Overmann J."/>
            <person name="Amann R."/>
            <person name="Jetten M.S.M."/>
            <person name="Mascher T."/>
            <person name="Medema M.H."/>
            <person name="Devos D.P."/>
            <person name="Kaster A.-K."/>
            <person name="Ovreas L."/>
            <person name="Rohde M."/>
            <person name="Galperin M.Y."/>
            <person name="Jogler C."/>
        </authorList>
    </citation>
    <scope>NUCLEOTIDE SEQUENCE [LARGE SCALE GENOMIC DNA]</scope>
    <source>
        <strain evidence="1 2">Mal52</strain>
    </source>
</reference>
<proteinExistence type="predicted"/>
<dbReference type="Proteomes" id="UP000319383">
    <property type="component" value="Chromosome"/>
</dbReference>
<protein>
    <submittedName>
        <fullName evidence="1">Uncharacterized protein</fullName>
    </submittedName>
</protein>
<accession>A0A517ZLD1</accession>
<organism evidence="1 2">
    <name type="scientific">Symmachiella dynata</name>
    <dbReference type="NCBI Taxonomy" id="2527995"/>
    <lineage>
        <taxon>Bacteria</taxon>
        <taxon>Pseudomonadati</taxon>
        <taxon>Planctomycetota</taxon>
        <taxon>Planctomycetia</taxon>
        <taxon>Planctomycetales</taxon>
        <taxon>Planctomycetaceae</taxon>
        <taxon>Symmachiella</taxon>
    </lineage>
</organism>
<evidence type="ECO:0000313" key="1">
    <source>
        <dbReference type="EMBL" id="QDU43278.1"/>
    </source>
</evidence>
<dbReference type="KEGG" id="sdyn:Mal52_17500"/>
<gene>
    <name evidence="1" type="ORF">Mal52_17500</name>
</gene>
<sequence length="89" mass="10352">MQQSINPRLVAGFVIAGFLVISLVTQQDEMLGYQAKHAARRAVLGKYRSDRMYQEEMRQKSIEGFKNNPHRKEFLKKHPGFLKANPHLR</sequence>
<dbReference type="EMBL" id="CP036276">
    <property type="protein sequence ID" value="QDU43278.1"/>
    <property type="molecule type" value="Genomic_DNA"/>
</dbReference>
<dbReference type="AlphaFoldDB" id="A0A517ZLD1"/>
<keyword evidence="2" id="KW-1185">Reference proteome</keyword>
<dbReference type="RefSeq" id="WP_145375406.1">
    <property type="nucleotide sequence ID" value="NZ_CP036276.1"/>
</dbReference>
<name>A0A517ZLD1_9PLAN</name>
<evidence type="ECO:0000313" key="2">
    <source>
        <dbReference type="Proteomes" id="UP000319383"/>
    </source>
</evidence>